<keyword evidence="3" id="KW-1185">Reference proteome</keyword>
<reference evidence="2" key="1">
    <citation type="journal article" date="2020" name="bioRxiv">
        <title>Whole genome comparisons of ergot fungi reveals the divergence and evolution of species within the genus Claviceps are the result of varying mechanisms driving genome evolution and host range expansion.</title>
        <authorList>
            <person name="Wyka S.A."/>
            <person name="Mondo S.J."/>
            <person name="Liu M."/>
            <person name="Dettman J."/>
            <person name="Nalam V."/>
            <person name="Broders K.D."/>
        </authorList>
    </citation>
    <scope>NUCLEOTIDE SEQUENCE</scope>
    <source>
        <strain evidence="2">CCC 489</strain>
    </source>
</reference>
<evidence type="ECO:0000256" key="1">
    <source>
        <dbReference type="SAM" id="SignalP"/>
    </source>
</evidence>
<dbReference type="Proteomes" id="UP000811619">
    <property type="component" value="Unassembled WGS sequence"/>
</dbReference>
<proteinExistence type="predicted"/>
<sequence>MQITASIALAAMAIFAGQTRAECVADAGVESGATQCNYRNSVFDCGAGTTVVKAGDNQWKVTTGDTAVTVVKLWCPSDPNYSLALKCDAHSTGTFTATCENNDLPEIDAVV</sequence>
<protein>
    <submittedName>
        <fullName evidence="2">Uncharacterized protein</fullName>
    </submittedName>
</protein>
<feature type="signal peptide" evidence="1">
    <location>
        <begin position="1"/>
        <end position="21"/>
    </location>
</feature>
<organism evidence="2 3">
    <name type="scientific">Claviceps africana</name>
    <dbReference type="NCBI Taxonomy" id="83212"/>
    <lineage>
        <taxon>Eukaryota</taxon>
        <taxon>Fungi</taxon>
        <taxon>Dikarya</taxon>
        <taxon>Ascomycota</taxon>
        <taxon>Pezizomycotina</taxon>
        <taxon>Sordariomycetes</taxon>
        <taxon>Hypocreomycetidae</taxon>
        <taxon>Hypocreales</taxon>
        <taxon>Clavicipitaceae</taxon>
        <taxon>Claviceps</taxon>
    </lineage>
</organism>
<evidence type="ECO:0000313" key="3">
    <source>
        <dbReference type="Proteomes" id="UP000811619"/>
    </source>
</evidence>
<dbReference type="EMBL" id="SRPY01000543">
    <property type="protein sequence ID" value="KAG5921826.1"/>
    <property type="molecule type" value="Genomic_DNA"/>
</dbReference>
<keyword evidence="1" id="KW-0732">Signal</keyword>
<gene>
    <name evidence="2" type="ORF">E4U42_005697</name>
</gene>
<comment type="caution">
    <text evidence="2">The sequence shown here is derived from an EMBL/GenBank/DDBJ whole genome shotgun (WGS) entry which is preliminary data.</text>
</comment>
<name>A0A8K0J9F8_9HYPO</name>
<accession>A0A8K0J9F8</accession>
<feature type="chain" id="PRO_5035457839" evidence="1">
    <location>
        <begin position="22"/>
        <end position="111"/>
    </location>
</feature>
<dbReference type="AlphaFoldDB" id="A0A8K0J9F8"/>
<evidence type="ECO:0000313" key="2">
    <source>
        <dbReference type="EMBL" id="KAG5921826.1"/>
    </source>
</evidence>